<dbReference type="PROSITE" id="PS50110">
    <property type="entry name" value="RESPONSE_REGULATORY"/>
    <property type="match status" value="1"/>
</dbReference>
<dbReference type="PROSITE" id="PS50887">
    <property type="entry name" value="GGDEF"/>
    <property type="match status" value="1"/>
</dbReference>
<evidence type="ECO:0000256" key="2">
    <source>
        <dbReference type="ARBA" id="ARBA00034247"/>
    </source>
</evidence>
<keyword evidence="3" id="KW-0597">Phosphoprotein</keyword>
<evidence type="ECO:0000313" key="6">
    <source>
        <dbReference type="EMBL" id="SHF93782.1"/>
    </source>
</evidence>
<proteinExistence type="predicted"/>
<dbReference type="Gene3D" id="3.40.50.2300">
    <property type="match status" value="1"/>
</dbReference>
<dbReference type="Pfam" id="PF00990">
    <property type="entry name" value="GGDEF"/>
    <property type="match status" value="1"/>
</dbReference>
<gene>
    <name evidence="6" type="ORF">SAMN02745206_02955</name>
</gene>
<dbReference type="AlphaFoldDB" id="A0A1M5FRI6"/>
<feature type="domain" description="Response regulatory" evidence="4">
    <location>
        <begin position="17"/>
        <end position="133"/>
    </location>
</feature>
<dbReference type="GO" id="GO:0000160">
    <property type="term" value="P:phosphorelay signal transduction system"/>
    <property type="evidence" value="ECO:0007669"/>
    <property type="project" value="InterPro"/>
</dbReference>
<accession>A0A1M5FRI6</accession>
<dbReference type="GO" id="GO:0043709">
    <property type="term" value="P:cell adhesion involved in single-species biofilm formation"/>
    <property type="evidence" value="ECO:0007669"/>
    <property type="project" value="TreeGrafter"/>
</dbReference>
<dbReference type="SMART" id="SM00267">
    <property type="entry name" value="GGDEF"/>
    <property type="match status" value="1"/>
</dbReference>
<dbReference type="NCBIfam" id="TIGR00254">
    <property type="entry name" value="GGDEF"/>
    <property type="match status" value="1"/>
</dbReference>
<dbReference type="InterPro" id="IPR029787">
    <property type="entry name" value="Nucleotide_cyclase"/>
</dbReference>
<dbReference type="SUPFAM" id="SSF52172">
    <property type="entry name" value="CheY-like"/>
    <property type="match status" value="1"/>
</dbReference>
<dbReference type="FunFam" id="3.30.70.270:FF:000001">
    <property type="entry name" value="Diguanylate cyclase domain protein"/>
    <property type="match status" value="1"/>
</dbReference>
<dbReference type="Proteomes" id="UP000184076">
    <property type="component" value="Unassembled WGS sequence"/>
</dbReference>
<organism evidence="6 7">
    <name type="scientific">Desulfacinum infernum DSM 9756</name>
    <dbReference type="NCBI Taxonomy" id="1121391"/>
    <lineage>
        <taxon>Bacteria</taxon>
        <taxon>Pseudomonadati</taxon>
        <taxon>Thermodesulfobacteriota</taxon>
        <taxon>Syntrophobacteria</taxon>
        <taxon>Syntrophobacterales</taxon>
        <taxon>Syntrophobacteraceae</taxon>
        <taxon>Desulfacinum</taxon>
    </lineage>
</organism>
<dbReference type="InterPro" id="IPR043128">
    <property type="entry name" value="Rev_trsase/Diguanyl_cyclase"/>
</dbReference>
<evidence type="ECO:0000259" key="4">
    <source>
        <dbReference type="PROSITE" id="PS50110"/>
    </source>
</evidence>
<name>A0A1M5FRI6_9BACT</name>
<dbReference type="STRING" id="1121391.SAMN02745206_02955"/>
<dbReference type="SUPFAM" id="SSF55073">
    <property type="entry name" value="Nucleotide cyclase"/>
    <property type="match status" value="1"/>
</dbReference>
<dbReference type="CDD" id="cd01949">
    <property type="entry name" value="GGDEF"/>
    <property type="match status" value="1"/>
</dbReference>
<dbReference type="InterPro" id="IPR050469">
    <property type="entry name" value="Diguanylate_Cyclase"/>
</dbReference>
<dbReference type="InterPro" id="IPR000160">
    <property type="entry name" value="GGDEF_dom"/>
</dbReference>
<dbReference type="EMBL" id="FQVB01000032">
    <property type="protein sequence ID" value="SHF93782.1"/>
    <property type="molecule type" value="Genomic_DNA"/>
</dbReference>
<dbReference type="Gene3D" id="3.30.70.270">
    <property type="match status" value="1"/>
</dbReference>
<comment type="catalytic activity">
    <reaction evidence="2">
        <text>2 GTP = 3',3'-c-di-GMP + 2 diphosphate</text>
        <dbReference type="Rhea" id="RHEA:24898"/>
        <dbReference type="ChEBI" id="CHEBI:33019"/>
        <dbReference type="ChEBI" id="CHEBI:37565"/>
        <dbReference type="ChEBI" id="CHEBI:58805"/>
        <dbReference type="EC" id="2.7.7.65"/>
    </reaction>
</comment>
<dbReference type="InterPro" id="IPR001789">
    <property type="entry name" value="Sig_transdc_resp-reg_receiver"/>
</dbReference>
<dbReference type="GO" id="GO:0052621">
    <property type="term" value="F:diguanylate cyclase activity"/>
    <property type="evidence" value="ECO:0007669"/>
    <property type="project" value="UniProtKB-EC"/>
</dbReference>
<reference evidence="7" key="1">
    <citation type="submission" date="2016-11" db="EMBL/GenBank/DDBJ databases">
        <authorList>
            <person name="Varghese N."/>
            <person name="Submissions S."/>
        </authorList>
    </citation>
    <scope>NUCLEOTIDE SEQUENCE [LARGE SCALE GENOMIC DNA]</scope>
    <source>
        <strain evidence="7">DSM 9756</strain>
    </source>
</reference>
<evidence type="ECO:0000313" key="7">
    <source>
        <dbReference type="Proteomes" id="UP000184076"/>
    </source>
</evidence>
<feature type="domain" description="GGDEF" evidence="5">
    <location>
        <begin position="183"/>
        <end position="319"/>
    </location>
</feature>
<dbReference type="PANTHER" id="PTHR45138:SF9">
    <property type="entry name" value="DIGUANYLATE CYCLASE DGCM-RELATED"/>
    <property type="match status" value="1"/>
</dbReference>
<sequence>MMPGKEASVTDMEDRFPVLIVEDSTTQALRLQSVLESLGYDVAVAVNGREALERLQDDFRPLVITDWVMPEMDGLSFCRALRDRDLPGYVYVILLTAKDALDDLVAGLEAGADDYLVKPVHPAELGARLKTAGRILGLEAKLKKKNEEIRHLSITDPLTRLYNRRHFNEHLPHALKAAGRYGRPLAVVMTDIDHFKKVNDTYGHQVGDETLQAFAGVLQASLRRGVDWAARYGGEEFVVVLPEADLEGGAVAAERLRLLASQLKLQSPQGPFRITASFGVAAVDPQKEPVPSMEALLAAADAALYRAKENGRNRVETAR</sequence>
<evidence type="ECO:0000259" key="5">
    <source>
        <dbReference type="PROSITE" id="PS50887"/>
    </source>
</evidence>
<dbReference type="PANTHER" id="PTHR45138">
    <property type="entry name" value="REGULATORY COMPONENTS OF SENSORY TRANSDUCTION SYSTEM"/>
    <property type="match status" value="1"/>
</dbReference>
<dbReference type="GO" id="GO:0005886">
    <property type="term" value="C:plasma membrane"/>
    <property type="evidence" value="ECO:0007669"/>
    <property type="project" value="TreeGrafter"/>
</dbReference>
<feature type="modified residue" description="4-aspartylphosphate" evidence="3">
    <location>
        <position position="66"/>
    </location>
</feature>
<dbReference type="GO" id="GO:1902201">
    <property type="term" value="P:negative regulation of bacterial-type flagellum-dependent cell motility"/>
    <property type="evidence" value="ECO:0007669"/>
    <property type="project" value="TreeGrafter"/>
</dbReference>
<evidence type="ECO:0000256" key="1">
    <source>
        <dbReference type="ARBA" id="ARBA00012528"/>
    </source>
</evidence>
<keyword evidence="7" id="KW-1185">Reference proteome</keyword>
<dbReference type="EC" id="2.7.7.65" evidence="1"/>
<protein>
    <recommendedName>
        <fullName evidence="1">diguanylate cyclase</fullName>
        <ecNumber evidence="1">2.7.7.65</ecNumber>
    </recommendedName>
</protein>
<dbReference type="InterPro" id="IPR011006">
    <property type="entry name" value="CheY-like_superfamily"/>
</dbReference>
<dbReference type="SMART" id="SM00448">
    <property type="entry name" value="REC"/>
    <property type="match status" value="1"/>
</dbReference>
<dbReference type="Pfam" id="PF00072">
    <property type="entry name" value="Response_reg"/>
    <property type="match status" value="1"/>
</dbReference>
<evidence type="ECO:0000256" key="3">
    <source>
        <dbReference type="PROSITE-ProRule" id="PRU00169"/>
    </source>
</evidence>